<evidence type="ECO:0000313" key="1">
    <source>
        <dbReference type="EMBL" id="PHV70688.1"/>
    </source>
</evidence>
<name>A0AC61DD89_9FIRM</name>
<protein>
    <submittedName>
        <fullName evidence="1">DNA (Cytosine-5-)-methyltransferase</fullName>
    </submittedName>
</protein>
<accession>A0AC61DD89</accession>
<proteinExistence type="predicted"/>
<evidence type="ECO:0000313" key="2">
    <source>
        <dbReference type="Proteomes" id="UP000224460"/>
    </source>
</evidence>
<comment type="caution">
    <text evidence="1">The sequence shown here is derived from an EMBL/GenBank/DDBJ whole genome shotgun (WGS) entry which is preliminary data.</text>
</comment>
<dbReference type="EMBL" id="PEDL01000008">
    <property type="protein sequence ID" value="PHV70688.1"/>
    <property type="molecule type" value="Genomic_DNA"/>
</dbReference>
<reference evidence="1" key="1">
    <citation type="submission" date="2017-10" db="EMBL/GenBank/DDBJ databases">
        <title>Genome sequence of cellulolytic Lachnospiraceae bacterium XHS1971 isolated from hotspring sediment.</title>
        <authorList>
            <person name="Vasudevan G."/>
            <person name="Joshi A.J."/>
            <person name="Hivarkar S."/>
            <person name="Lanjekar V.B."/>
            <person name="Dhakephalkar P.K."/>
            <person name="Dagar S."/>
        </authorList>
    </citation>
    <scope>NUCLEOTIDE SEQUENCE</scope>
    <source>
        <strain evidence="1">XHS1971</strain>
    </source>
</reference>
<dbReference type="Proteomes" id="UP000224460">
    <property type="component" value="Unassembled WGS sequence"/>
</dbReference>
<organism evidence="1 2">
    <name type="scientific">Sporanaerobium hydrogeniformans</name>
    <dbReference type="NCBI Taxonomy" id="3072179"/>
    <lineage>
        <taxon>Bacteria</taxon>
        <taxon>Bacillati</taxon>
        <taxon>Bacillota</taxon>
        <taxon>Clostridia</taxon>
        <taxon>Lachnospirales</taxon>
        <taxon>Lachnospiraceae</taxon>
        <taxon>Sporanaerobium</taxon>
    </lineage>
</organism>
<sequence>MIKLATAFSGIGAIEHALQRMDLEHKLIFACDNGDVDILTKDIKVDISEIDKEFILLEQLINKVKNISNDKTTDELYEDLNKNRLEYEEQLKELSNLNFEEIEYHTLKILKNIVGQDDLKTVRKKEYCGFINNISREQSINSKIIEVLKSTLEILNDFKKDNDLSLLDITGTSLYKSSDKINWEIVIDNLKKAKEIFEGYESKKVLKGVRDISERLGMLHEKINSFYIHKELEQLPTYAEKKKYIDKLYEGKESQNKVRTSYLANYDLDPRDFHWNVSFLDGKQYQNQVDLFVGGSPCQSFSLVGKQRGLEDTRGTLFYEYARLVSEIRPKVFIYENVKAILSNDNGKTWETIKQVFTDLNYTWSYQVLNAKDYGVPQNRERVFVVGFRNDLFLQRPFEFPVPIPLEKKMQDFLLDNVSGKYYLNKKGVDFVTSEKNLTKKYTQIDGEIQLCQKKNQQFNWHGDFVFEEENKDKEKTMKDLEKYFLSEKVKKYVLASGTKGFYSKPETDLEIARPLLTTMHKMHRAGVDNYVTTDGRLRKLAPRECLRLMGFCDSFKIAVSDTSIYQQAGNSIVVDVLINIMKQIILSYPNILDNN</sequence>
<keyword evidence="2" id="KW-1185">Reference proteome</keyword>
<gene>
    <name evidence="1" type="ORF">CS063_09150</name>
</gene>